<comment type="caution">
    <text evidence="1">The sequence shown here is derived from an EMBL/GenBank/DDBJ whole genome shotgun (WGS) entry which is preliminary data.</text>
</comment>
<organism evidence="1 2">
    <name type="scientific">Colletotrichum phormii</name>
    <dbReference type="NCBI Taxonomy" id="359342"/>
    <lineage>
        <taxon>Eukaryota</taxon>
        <taxon>Fungi</taxon>
        <taxon>Dikarya</taxon>
        <taxon>Ascomycota</taxon>
        <taxon>Pezizomycotina</taxon>
        <taxon>Sordariomycetes</taxon>
        <taxon>Hypocreomycetidae</taxon>
        <taxon>Glomerellales</taxon>
        <taxon>Glomerellaceae</taxon>
        <taxon>Colletotrichum</taxon>
        <taxon>Colletotrichum acutatum species complex</taxon>
    </lineage>
</organism>
<accession>A0AAI9ZZN5</accession>
<evidence type="ECO:0000313" key="2">
    <source>
        <dbReference type="Proteomes" id="UP001243989"/>
    </source>
</evidence>
<reference evidence="1" key="1">
    <citation type="submission" date="2021-06" db="EMBL/GenBank/DDBJ databases">
        <title>Comparative genomics, transcriptomics and evolutionary studies reveal genomic signatures of adaptation to plant cell wall in hemibiotrophic fungi.</title>
        <authorList>
            <consortium name="DOE Joint Genome Institute"/>
            <person name="Baroncelli R."/>
            <person name="Diaz J.F."/>
            <person name="Benocci T."/>
            <person name="Peng M."/>
            <person name="Battaglia E."/>
            <person name="Haridas S."/>
            <person name="Andreopoulos W."/>
            <person name="Labutti K."/>
            <person name="Pangilinan J."/>
            <person name="Floch G.L."/>
            <person name="Makela M.R."/>
            <person name="Henrissat B."/>
            <person name="Grigoriev I.V."/>
            <person name="Crouch J.A."/>
            <person name="De Vries R.P."/>
            <person name="Sukno S.A."/>
            <person name="Thon M.R."/>
        </authorList>
    </citation>
    <scope>NUCLEOTIDE SEQUENCE</scope>
    <source>
        <strain evidence="1">CBS 102054</strain>
    </source>
</reference>
<sequence length="98" mass="10768">MGKETNVRQMRECPRLSVATQTAAPLLNFFPRKTPISTAHLVLGIPASRPSRASPKLREPLTTSSPLLSQPPICSVLFCSPFPSDRARLGQSEAQRLR</sequence>
<gene>
    <name evidence="1" type="ORF">BDP81DRAFT_421073</name>
</gene>
<name>A0AAI9ZZN5_9PEZI</name>
<proteinExistence type="predicted"/>
<dbReference type="AlphaFoldDB" id="A0AAI9ZZN5"/>
<dbReference type="RefSeq" id="XP_060448089.1">
    <property type="nucleotide sequence ID" value="XM_060589897.1"/>
</dbReference>
<protein>
    <submittedName>
        <fullName evidence="1">Uncharacterized protein</fullName>
    </submittedName>
</protein>
<dbReference type="Proteomes" id="UP001243989">
    <property type="component" value="Unassembled WGS sequence"/>
</dbReference>
<dbReference type="GeneID" id="85474759"/>
<keyword evidence="2" id="KW-1185">Reference proteome</keyword>
<evidence type="ECO:0000313" key="1">
    <source>
        <dbReference type="EMBL" id="KAK1639482.1"/>
    </source>
</evidence>
<dbReference type="EMBL" id="JAHMHQ010000005">
    <property type="protein sequence ID" value="KAK1639482.1"/>
    <property type="molecule type" value="Genomic_DNA"/>
</dbReference>